<reference evidence="5 6" key="1">
    <citation type="submission" date="2023-05" db="EMBL/GenBank/DDBJ databases">
        <title>Sequencing and Assembly of Streptomyces sp. NP73.</title>
        <authorList>
            <person name="Konwar A.N."/>
            <person name="Saikia K."/>
            <person name="Thakur D."/>
        </authorList>
    </citation>
    <scope>NUCLEOTIDE SEQUENCE [LARGE SCALE GENOMIC DNA]</scope>
    <source>
        <strain evidence="5 6">NP73</strain>
    </source>
</reference>
<evidence type="ECO:0000256" key="1">
    <source>
        <dbReference type="ARBA" id="ARBA00022603"/>
    </source>
</evidence>
<evidence type="ECO:0000313" key="6">
    <source>
        <dbReference type="Proteomes" id="UP001223390"/>
    </source>
</evidence>
<evidence type="ECO:0000256" key="2">
    <source>
        <dbReference type="ARBA" id="ARBA00022679"/>
    </source>
</evidence>
<protein>
    <submittedName>
        <fullName evidence="5">Class I SAM-dependent methyltransferase</fullName>
    </submittedName>
</protein>
<dbReference type="GO" id="GO:0032259">
    <property type="term" value="P:methylation"/>
    <property type="evidence" value="ECO:0007669"/>
    <property type="project" value="UniProtKB-KW"/>
</dbReference>
<dbReference type="Proteomes" id="UP001223390">
    <property type="component" value="Unassembled WGS sequence"/>
</dbReference>
<dbReference type="RefSeq" id="WP_285345181.1">
    <property type="nucleotide sequence ID" value="NZ_JASITI010000041.1"/>
</dbReference>
<dbReference type="InterPro" id="IPR041698">
    <property type="entry name" value="Methyltransf_25"/>
</dbReference>
<evidence type="ECO:0000313" key="5">
    <source>
        <dbReference type="EMBL" id="MDK9499260.1"/>
    </source>
</evidence>
<sequence length="242" mass="26614">MSVQQDWEETDSSDFIEFGDFFVPEREVQMDVVASLLPPIGEPAEILDLCCGQGRLSDTLLKAFPLATVVGMDLSSTMLSVAARELAAHGDRFRTERFDLQDRGWRTRSVAPAAVVSSLAVHHLDGPGKQELFRDVHALLRPGGALVIADLVQPTGARGLALARRMWNESVREQGIAGTGGTKPYEEFHALEWSCFEYPDELDKPSPVLQQLQWLTAAGFQEVDVYWMKAGHAVYGGVKAGE</sequence>
<keyword evidence="2" id="KW-0808">Transferase</keyword>
<name>A0ABT7H2D3_9ACTN</name>
<proteinExistence type="predicted"/>
<dbReference type="EMBL" id="JASITI010000041">
    <property type="protein sequence ID" value="MDK9499260.1"/>
    <property type="molecule type" value="Genomic_DNA"/>
</dbReference>
<keyword evidence="1 5" id="KW-0489">Methyltransferase</keyword>
<dbReference type="PANTHER" id="PTHR43464">
    <property type="entry name" value="METHYLTRANSFERASE"/>
    <property type="match status" value="1"/>
</dbReference>
<feature type="domain" description="Methyltransferase" evidence="4">
    <location>
        <begin position="46"/>
        <end position="144"/>
    </location>
</feature>
<dbReference type="PANTHER" id="PTHR43464:SF19">
    <property type="entry name" value="UBIQUINONE BIOSYNTHESIS O-METHYLTRANSFERASE, MITOCHONDRIAL"/>
    <property type="match status" value="1"/>
</dbReference>
<dbReference type="InterPro" id="IPR029063">
    <property type="entry name" value="SAM-dependent_MTases_sf"/>
</dbReference>
<evidence type="ECO:0000256" key="3">
    <source>
        <dbReference type="ARBA" id="ARBA00022691"/>
    </source>
</evidence>
<keyword evidence="3" id="KW-0949">S-adenosyl-L-methionine</keyword>
<dbReference type="CDD" id="cd02440">
    <property type="entry name" value="AdoMet_MTases"/>
    <property type="match status" value="1"/>
</dbReference>
<dbReference type="SUPFAM" id="SSF53335">
    <property type="entry name" value="S-adenosyl-L-methionine-dependent methyltransferases"/>
    <property type="match status" value="1"/>
</dbReference>
<evidence type="ECO:0000259" key="4">
    <source>
        <dbReference type="Pfam" id="PF13649"/>
    </source>
</evidence>
<organism evidence="5 6">
    <name type="scientific">Streptomyces katrae</name>
    <dbReference type="NCBI Taxonomy" id="68223"/>
    <lineage>
        <taxon>Bacteria</taxon>
        <taxon>Bacillati</taxon>
        <taxon>Actinomycetota</taxon>
        <taxon>Actinomycetes</taxon>
        <taxon>Kitasatosporales</taxon>
        <taxon>Streptomycetaceae</taxon>
        <taxon>Streptomyces</taxon>
    </lineage>
</organism>
<dbReference type="Pfam" id="PF13649">
    <property type="entry name" value="Methyltransf_25"/>
    <property type="match status" value="1"/>
</dbReference>
<comment type="caution">
    <text evidence="5">The sequence shown here is derived from an EMBL/GenBank/DDBJ whole genome shotgun (WGS) entry which is preliminary data.</text>
</comment>
<dbReference type="Gene3D" id="3.40.50.150">
    <property type="entry name" value="Vaccinia Virus protein VP39"/>
    <property type="match status" value="1"/>
</dbReference>
<dbReference type="GO" id="GO:0008168">
    <property type="term" value="F:methyltransferase activity"/>
    <property type="evidence" value="ECO:0007669"/>
    <property type="project" value="UniProtKB-KW"/>
</dbReference>
<gene>
    <name evidence="5" type="ORF">QEZ40_004677</name>
</gene>
<keyword evidence="6" id="KW-1185">Reference proteome</keyword>
<accession>A0ABT7H2D3</accession>